<dbReference type="EMBL" id="CAKOFQ010006799">
    <property type="protein sequence ID" value="CAH1972500.1"/>
    <property type="molecule type" value="Genomic_DNA"/>
</dbReference>
<proteinExistence type="predicted"/>
<evidence type="ECO:0000313" key="2">
    <source>
        <dbReference type="EMBL" id="CAH1972500.1"/>
    </source>
</evidence>
<evidence type="ECO:0000256" key="1">
    <source>
        <dbReference type="SAM" id="MobiDB-lite"/>
    </source>
</evidence>
<feature type="compositionally biased region" description="Basic residues" evidence="1">
    <location>
        <begin position="35"/>
        <end position="47"/>
    </location>
</feature>
<keyword evidence="3" id="KW-1185">Reference proteome</keyword>
<reference evidence="2" key="1">
    <citation type="submission" date="2022-03" db="EMBL/GenBank/DDBJ databases">
        <authorList>
            <person name="Sayadi A."/>
        </authorList>
    </citation>
    <scope>NUCLEOTIDE SEQUENCE</scope>
</reference>
<accession>A0A9P0KGV5</accession>
<evidence type="ECO:0000313" key="3">
    <source>
        <dbReference type="Proteomes" id="UP001152888"/>
    </source>
</evidence>
<feature type="region of interest" description="Disordered" evidence="1">
    <location>
        <begin position="35"/>
        <end position="117"/>
    </location>
</feature>
<protein>
    <submittedName>
        <fullName evidence="2">Uncharacterized protein</fullName>
    </submittedName>
</protein>
<dbReference type="AlphaFoldDB" id="A0A9P0KGV5"/>
<name>A0A9P0KGV5_ACAOB</name>
<gene>
    <name evidence="2" type="ORF">ACAOBT_LOCUS10038</name>
</gene>
<dbReference type="Proteomes" id="UP001152888">
    <property type="component" value="Unassembled WGS sequence"/>
</dbReference>
<comment type="caution">
    <text evidence="2">The sequence shown here is derived from an EMBL/GenBank/DDBJ whole genome shotgun (WGS) entry which is preliminary data.</text>
</comment>
<organism evidence="2 3">
    <name type="scientific">Acanthoscelides obtectus</name>
    <name type="common">Bean weevil</name>
    <name type="synonym">Bruchus obtectus</name>
    <dbReference type="NCBI Taxonomy" id="200917"/>
    <lineage>
        <taxon>Eukaryota</taxon>
        <taxon>Metazoa</taxon>
        <taxon>Ecdysozoa</taxon>
        <taxon>Arthropoda</taxon>
        <taxon>Hexapoda</taxon>
        <taxon>Insecta</taxon>
        <taxon>Pterygota</taxon>
        <taxon>Neoptera</taxon>
        <taxon>Endopterygota</taxon>
        <taxon>Coleoptera</taxon>
        <taxon>Polyphaga</taxon>
        <taxon>Cucujiformia</taxon>
        <taxon>Chrysomeloidea</taxon>
        <taxon>Chrysomelidae</taxon>
        <taxon>Bruchinae</taxon>
        <taxon>Bruchini</taxon>
        <taxon>Acanthoscelides</taxon>
    </lineage>
</organism>
<sequence>MPVKHVYAALPNPFLGIIGVIGRFSRLQNCQKTCLTRKSRPPRRHARQQQNRLPSEQRRLSRLKTGMSQEKMRHHQRRGAEAGHQRVRERPRLRRKPKQLEEQANVEGQKRSRQRTSLLLKKMAIKAAKKKATTKFIIS</sequence>
<feature type="compositionally biased region" description="Basic and acidic residues" evidence="1">
    <location>
        <begin position="78"/>
        <end position="90"/>
    </location>
</feature>